<keyword evidence="2" id="KW-1185">Reference proteome</keyword>
<reference evidence="1" key="1">
    <citation type="submission" date="2022-07" db="EMBL/GenBank/DDBJ databases">
        <title>Phylogenomic reconstructions and comparative analyses of Kickxellomycotina fungi.</title>
        <authorList>
            <person name="Reynolds N.K."/>
            <person name="Stajich J.E."/>
            <person name="Barry K."/>
            <person name="Grigoriev I.V."/>
            <person name="Crous P."/>
            <person name="Smith M.E."/>
        </authorList>
    </citation>
    <scope>NUCLEOTIDE SEQUENCE</scope>
    <source>
        <strain evidence="1">NRRL 5244</strain>
    </source>
</reference>
<evidence type="ECO:0000313" key="2">
    <source>
        <dbReference type="Proteomes" id="UP001150603"/>
    </source>
</evidence>
<accession>A0ACC1J6U8</accession>
<dbReference type="Proteomes" id="UP001150603">
    <property type="component" value="Unassembled WGS sequence"/>
</dbReference>
<gene>
    <name evidence="1" type="ORF">FBU59_003944</name>
</gene>
<comment type="caution">
    <text evidence="1">The sequence shown here is derived from an EMBL/GenBank/DDBJ whole genome shotgun (WGS) entry which is preliminary data.</text>
</comment>
<protein>
    <submittedName>
        <fullName evidence="1">Uncharacterized protein</fullName>
    </submittedName>
</protein>
<dbReference type="EMBL" id="JANBPW010002678">
    <property type="protein sequence ID" value="KAJ1939982.1"/>
    <property type="molecule type" value="Genomic_DNA"/>
</dbReference>
<evidence type="ECO:0000313" key="1">
    <source>
        <dbReference type="EMBL" id="KAJ1939982.1"/>
    </source>
</evidence>
<proteinExistence type="predicted"/>
<sequence length="352" mass="38914">MVDVNSQASLSVGDADTEIGDADYPIDYRFAWREAHPEYPDSEHYFDGTDPDDQSVYHGSMWSDTYSEISDTDAHQLVAGSIAARRPSVASLFKPGHRLQKVSNSERLTRPVSQLSFNRTTQSPTPVENAHFGAYIGPAASSFGTRRARGLTISSAVPWHSHAVTNLPLSTLATPTRIQFPDLPPAAAAAAVPENPRERQFVERRLARLIIDRWRRHKLVQVGETMLRNAIHLKEANVISKELGQRVVYQFAVLRGGADSFPVSPLEPDALPAILSEWDTITMNDAAGPASSARQSKSLGAPSSMGTVPEVVVKVLDIVNKSWYVWSLDRFLEQLEKMQRLSTVKGSYRAHL</sequence>
<name>A0ACC1J6U8_9FUNG</name>
<feature type="non-terminal residue" evidence="1">
    <location>
        <position position="352"/>
    </location>
</feature>
<organism evidence="1 2">
    <name type="scientific">Linderina macrospora</name>
    <dbReference type="NCBI Taxonomy" id="4868"/>
    <lineage>
        <taxon>Eukaryota</taxon>
        <taxon>Fungi</taxon>
        <taxon>Fungi incertae sedis</taxon>
        <taxon>Zoopagomycota</taxon>
        <taxon>Kickxellomycotina</taxon>
        <taxon>Kickxellomycetes</taxon>
        <taxon>Kickxellales</taxon>
        <taxon>Kickxellaceae</taxon>
        <taxon>Linderina</taxon>
    </lineage>
</organism>